<keyword evidence="8" id="KW-0493">Microtubule</keyword>
<keyword evidence="9" id="KW-0498">Mitosis</keyword>
<keyword evidence="6" id="KW-0963">Cytoplasm</keyword>
<evidence type="ECO:0000256" key="7">
    <source>
        <dbReference type="ARBA" id="ARBA00022618"/>
    </source>
</evidence>
<evidence type="ECO:0000256" key="9">
    <source>
        <dbReference type="ARBA" id="ARBA00022776"/>
    </source>
</evidence>
<evidence type="ECO:0000256" key="5">
    <source>
        <dbReference type="ARBA" id="ARBA00022454"/>
    </source>
</evidence>
<reference evidence="18 19" key="1">
    <citation type="submission" date="2023-10" db="EMBL/GenBank/DDBJ databases">
        <title>Draft Genome Sequence of Candida saopaulonensis from a very Premature Infant with Sepsis.</title>
        <authorList>
            <person name="Ning Y."/>
            <person name="Dai R."/>
            <person name="Xiao M."/>
            <person name="Xu Y."/>
            <person name="Yan Q."/>
            <person name="Zhang L."/>
        </authorList>
    </citation>
    <scope>NUCLEOTIDE SEQUENCE [LARGE SCALE GENOMIC DNA]</scope>
    <source>
        <strain evidence="18 19">19XY460</strain>
    </source>
</reference>
<keyword evidence="14" id="KW-0131">Cell cycle</keyword>
<comment type="similarity">
    <text evidence="4">Belongs to the DASH complex DAD3 family.</text>
</comment>
<evidence type="ECO:0000256" key="17">
    <source>
        <dbReference type="ARBA" id="ARBA00044305"/>
    </source>
</evidence>
<organism evidence="18 19">
    <name type="scientific">Australozyma saopauloensis</name>
    <dbReference type="NCBI Taxonomy" id="291208"/>
    <lineage>
        <taxon>Eukaryota</taxon>
        <taxon>Fungi</taxon>
        <taxon>Dikarya</taxon>
        <taxon>Ascomycota</taxon>
        <taxon>Saccharomycotina</taxon>
        <taxon>Pichiomycetes</taxon>
        <taxon>Metschnikowiaceae</taxon>
        <taxon>Australozyma</taxon>
    </lineage>
</organism>
<dbReference type="InterPro" id="IPR013965">
    <property type="entry name" value="DASH_Dad3"/>
</dbReference>
<evidence type="ECO:0000256" key="3">
    <source>
        <dbReference type="ARBA" id="ARBA00004629"/>
    </source>
</evidence>
<name>A0AAX4H9S3_9ASCO</name>
<evidence type="ECO:0000256" key="10">
    <source>
        <dbReference type="ARBA" id="ARBA00022829"/>
    </source>
</evidence>
<dbReference type="KEGG" id="asau:88173390"/>
<dbReference type="EMBL" id="CP138896">
    <property type="protein sequence ID" value="WPK25026.1"/>
    <property type="molecule type" value="Genomic_DNA"/>
</dbReference>
<keyword evidence="5" id="KW-0158">Chromosome</keyword>
<dbReference type="Pfam" id="PF08656">
    <property type="entry name" value="DASH_Dad3"/>
    <property type="match status" value="1"/>
</dbReference>
<evidence type="ECO:0000256" key="1">
    <source>
        <dbReference type="ARBA" id="ARBA00004123"/>
    </source>
</evidence>
<evidence type="ECO:0000256" key="16">
    <source>
        <dbReference type="ARBA" id="ARBA00044179"/>
    </source>
</evidence>
<dbReference type="GO" id="GO:0051301">
    <property type="term" value="P:cell division"/>
    <property type="evidence" value="ECO:0007669"/>
    <property type="project" value="UniProtKB-KW"/>
</dbReference>
<evidence type="ECO:0000256" key="2">
    <source>
        <dbReference type="ARBA" id="ARBA00004186"/>
    </source>
</evidence>
<dbReference type="GO" id="GO:0072686">
    <property type="term" value="C:mitotic spindle"/>
    <property type="evidence" value="ECO:0007669"/>
    <property type="project" value="InterPro"/>
</dbReference>
<evidence type="ECO:0000256" key="8">
    <source>
        <dbReference type="ARBA" id="ARBA00022701"/>
    </source>
</evidence>
<keyword evidence="7" id="KW-0132">Cell division</keyword>
<dbReference type="AlphaFoldDB" id="A0AAX4H9S3"/>
<keyword evidence="19" id="KW-1185">Reference proteome</keyword>
<keyword evidence="10" id="KW-0159">Chromosome partition</keyword>
<evidence type="ECO:0000256" key="15">
    <source>
        <dbReference type="ARBA" id="ARBA00023328"/>
    </source>
</evidence>
<keyword evidence="13" id="KW-0539">Nucleus</keyword>
<comment type="subcellular location">
    <subcellularLocation>
        <location evidence="3">Chromosome</location>
        <location evidence="3">Centromere</location>
        <location evidence="3">Kinetochore</location>
    </subcellularLocation>
    <subcellularLocation>
        <location evidence="2">Cytoplasm</location>
        <location evidence="2">Cytoskeleton</location>
        <location evidence="2">Spindle</location>
    </subcellularLocation>
    <subcellularLocation>
        <location evidence="1">Nucleus</location>
    </subcellularLocation>
</comment>
<dbReference type="Proteomes" id="UP001338582">
    <property type="component" value="Chromosome 3"/>
</dbReference>
<protein>
    <recommendedName>
        <fullName evidence="16">DASH complex subunit DAD3</fullName>
    </recommendedName>
    <alternativeName>
        <fullName evidence="17">Outer kinetochore protein DAD3</fullName>
    </alternativeName>
</protein>
<keyword evidence="12" id="KW-0206">Cytoskeleton</keyword>
<proteinExistence type="inferred from homology"/>
<dbReference type="GeneID" id="88173390"/>
<evidence type="ECO:0000256" key="14">
    <source>
        <dbReference type="ARBA" id="ARBA00023306"/>
    </source>
</evidence>
<evidence type="ECO:0000256" key="4">
    <source>
        <dbReference type="ARBA" id="ARBA00006277"/>
    </source>
</evidence>
<gene>
    <name evidence="18" type="ORF">PUMCH_002325</name>
</gene>
<keyword evidence="15" id="KW-0137">Centromere</keyword>
<dbReference type="RefSeq" id="XP_062877409.1">
    <property type="nucleotide sequence ID" value="XM_063021339.1"/>
</dbReference>
<dbReference type="PANTHER" id="PTHR28017">
    <property type="entry name" value="DASH COMPLEX SUBUNIT DAD3"/>
    <property type="match status" value="1"/>
</dbReference>
<evidence type="ECO:0000313" key="19">
    <source>
        <dbReference type="Proteomes" id="UP001338582"/>
    </source>
</evidence>
<dbReference type="GO" id="GO:0008608">
    <property type="term" value="P:attachment of spindle microtubules to kinetochore"/>
    <property type="evidence" value="ECO:0007669"/>
    <property type="project" value="InterPro"/>
</dbReference>
<dbReference type="PANTHER" id="PTHR28017:SF1">
    <property type="entry name" value="DASH COMPLEX SUBUNIT DAD3"/>
    <property type="match status" value="1"/>
</dbReference>
<evidence type="ECO:0000256" key="13">
    <source>
        <dbReference type="ARBA" id="ARBA00023242"/>
    </source>
</evidence>
<evidence type="ECO:0000256" key="11">
    <source>
        <dbReference type="ARBA" id="ARBA00022838"/>
    </source>
</evidence>
<keyword evidence="11" id="KW-0995">Kinetochore</keyword>
<dbReference type="GO" id="GO:0005874">
    <property type="term" value="C:microtubule"/>
    <property type="evidence" value="ECO:0007669"/>
    <property type="project" value="UniProtKB-KW"/>
</dbReference>
<sequence>MSQNILAKDFGTDSTLLPIEQQVLSEYQLLALKLRSLAEELAKMNRYAAELQSSGPSGQADALLTNIRDLERKMGLVYTFFRTAVYSLLLENTEERGGYR</sequence>
<evidence type="ECO:0000256" key="6">
    <source>
        <dbReference type="ARBA" id="ARBA00022490"/>
    </source>
</evidence>
<evidence type="ECO:0000256" key="12">
    <source>
        <dbReference type="ARBA" id="ARBA00023212"/>
    </source>
</evidence>
<accession>A0AAX4H9S3</accession>
<dbReference type="GO" id="GO:0051010">
    <property type="term" value="F:microtubule plus-end binding"/>
    <property type="evidence" value="ECO:0007669"/>
    <property type="project" value="TreeGrafter"/>
</dbReference>
<dbReference type="GO" id="GO:0042729">
    <property type="term" value="C:DASH complex"/>
    <property type="evidence" value="ECO:0007669"/>
    <property type="project" value="InterPro"/>
</dbReference>
<evidence type="ECO:0000313" key="18">
    <source>
        <dbReference type="EMBL" id="WPK25026.1"/>
    </source>
</evidence>